<feature type="domain" description="Glycosyl transferase family 1" evidence="2">
    <location>
        <begin position="617"/>
        <end position="711"/>
    </location>
</feature>
<dbReference type="Pfam" id="PF00534">
    <property type="entry name" value="Glycos_transf_1"/>
    <property type="match status" value="1"/>
</dbReference>
<reference evidence="3" key="1">
    <citation type="submission" date="2020-10" db="EMBL/GenBank/DDBJ databases">
        <authorList>
            <person name="Gilroy R."/>
        </authorList>
    </citation>
    <scope>NUCLEOTIDE SEQUENCE</scope>
    <source>
        <strain evidence="3">ChiBcec6-7307</strain>
    </source>
</reference>
<dbReference type="Pfam" id="PF13692">
    <property type="entry name" value="Glyco_trans_1_4"/>
    <property type="match status" value="1"/>
</dbReference>
<comment type="caution">
    <text evidence="3">The sequence shown here is derived from an EMBL/GenBank/DDBJ whole genome shotgun (WGS) entry which is preliminary data.</text>
</comment>
<dbReference type="EMBL" id="DVOS01000039">
    <property type="protein sequence ID" value="HIV23134.1"/>
    <property type="molecule type" value="Genomic_DNA"/>
</dbReference>
<dbReference type="Gene3D" id="3.40.50.2000">
    <property type="entry name" value="Glycogen Phosphorylase B"/>
    <property type="match status" value="2"/>
</dbReference>
<keyword evidence="1" id="KW-0808">Transferase</keyword>
<dbReference type="InterPro" id="IPR001296">
    <property type="entry name" value="Glyco_trans_1"/>
</dbReference>
<dbReference type="SUPFAM" id="SSF53756">
    <property type="entry name" value="UDP-Glycosyltransferase/glycogen phosphorylase"/>
    <property type="match status" value="2"/>
</dbReference>
<evidence type="ECO:0000313" key="3">
    <source>
        <dbReference type="EMBL" id="HIV23134.1"/>
    </source>
</evidence>
<name>A0A9D1NZR1_9FIRM</name>
<dbReference type="AlphaFoldDB" id="A0A9D1NZR1"/>
<reference evidence="3" key="2">
    <citation type="journal article" date="2021" name="PeerJ">
        <title>Extensive microbial diversity within the chicken gut microbiome revealed by metagenomics and culture.</title>
        <authorList>
            <person name="Gilroy R."/>
            <person name="Ravi A."/>
            <person name="Getino M."/>
            <person name="Pursley I."/>
            <person name="Horton D.L."/>
            <person name="Alikhan N.F."/>
            <person name="Baker D."/>
            <person name="Gharbi K."/>
            <person name="Hall N."/>
            <person name="Watson M."/>
            <person name="Adriaenssens E.M."/>
            <person name="Foster-Nyarko E."/>
            <person name="Jarju S."/>
            <person name="Secka A."/>
            <person name="Antonio M."/>
            <person name="Oren A."/>
            <person name="Chaudhuri R.R."/>
            <person name="La Ragione R."/>
            <person name="Hildebrand F."/>
            <person name="Pallen M.J."/>
        </authorList>
    </citation>
    <scope>NUCLEOTIDE SEQUENCE</scope>
    <source>
        <strain evidence="3">ChiBcec6-7307</strain>
    </source>
</reference>
<protein>
    <submittedName>
        <fullName evidence="3">Glycosyltransferase</fullName>
    </submittedName>
</protein>
<evidence type="ECO:0000256" key="1">
    <source>
        <dbReference type="ARBA" id="ARBA00022679"/>
    </source>
</evidence>
<dbReference type="CDD" id="cd03801">
    <property type="entry name" value="GT4_PimA-like"/>
    <property type="match status" value="1"/>
</dbReference>
<dbReference type="Proteomes" id="UP000886889">
    <property type="component" value="Unassembled WGS sequence"/>
</dbReference>
<evidence type="ECO:0000259" key="2">
    <source>
        <dbReference type="Pfam" id="PF00534"/>
    </source>
</evidence>
<dbReference type="GO" id="GO:0009103">
    <property type="term" value="P:lipopolysaccharide biosynthetic process"/>
    <property type="evidence" value="ECO:0007669"/>
    <property type="project" value="TreeGrafter"/>
</dbReference>
<dbReference type="GO" id="GO:0016757">
    <property type="term" value="F:glycosyltransferase activity"/>
    <property type="evidence" value="ECO:0007669"/>
    <property type="project" value="InterPro"/>
</dbReference>
<dbReference type="Gene3D" id="3.40.50.11090">
    <property type="match status" value="1"/>
</dbReference>
<evidence type="ECO:0000313" key="4">
    <source>
        <dbReference type="Proteomes" id="UP000886889"/>
    </source>
</evidence>
<sequence length="734" mass="85220">MAKWRELTAKTVKTLQKDGPRKVGEKARRYMKRRQAERQEAVYARGDFREVLFINGCDEHLPHPGRYRVSHQREQLESLGITTGEVYFENLQMETVRCYRVFIFFRCPCTETIRDFVEEARRLNKTVLYDVDDLVFDTAYTDQIPYLENMDPEQRESYDENVRSMGRLLDLCDGAITTTACLGEALAERVSRVLINRNVASEEMVSLSRQAMAAREEERQEDGRVRLGYFSGSITHNDDFQMILPILVSLLEQYDHLELYLMGELDLPPQLEPWRDRIELEPFADWRELPARIASVDINLAPLRETVFNRAKSENKWIEAALVKVPTVASDVGAFREMVENGKTGILCRDEQQWKEALQALIEQPQYRHIIGEAAFRECAARCVTAASGFSLLQFIRELERPAVIFFLPGFQVSGGVMVALQHARLLQESGWDVTLGSIDEEEDREWYEFEGSRFPVFAAENSRLLTAVDCGVATMWSTCQCLDKWPSLENRAYLVQNYEPDFYVPGDPLRMQARETYGYHPGWKYLTVSPWCADWLREQYGHEAFLVPNGLETAKFYDQQRTMDGKIRILIEGDSTAEHKNVDESFRAAELLEQGKYEIWYMAYHGEPKDWYRVDKFLPQVPYGQVQEVYRQCDILLKSSLLESFSYPPLEMMASGGFVVAVENEGNREYLRDGENCLLYPAGEPEAAAEAIRRICRDVQLREHLYAEGQRTAETREWRQLRQQILETYRKLI</sequence>
<proteinExistence type="predicted"/>
<dbReference type="PANTHER" id="PTHR46401">
    <property type="entry name" value="GLYCOSYLTRANSFERASE WBBK-RELATED"/>
    <property type="match status" value="1"/>
</dbReference>
<gene>
    <name evidence="3" type="ORF">IAC80_04255</name>
</gene>
<accession>A0A9D1NZR1</accession>
<dbReference type="PANTHER" id="PTHR46401:SF2">
    <property type="entry name" value="GLYCOSYLTRANSFERASE WBBK-RELATED"/>
    <property type="match status" value="1"/>
</dbReference>
<organism evidence="3 4">
    <name type="scientific">Candidatus Merdiplasma excrementigallinarum</name>
    <dbReference type="NCBI Taxonomy" id="2840864"/>
    <lineage>
        <taxon>Bacteria</taxon>
        <taxon>Bacillati</taxon>
        <taxon>Bacillota</taxon>
        <taxon>Clostridia</taxon>
        <taxon>Lachnospirales</taxon>
        <taxon>Lachnospiraceae</taxon>
        <taxon>Lachnospiraceae incertae sedis</taxon>
        <taxon>Candidatus Merdiplasma</taxon>
    </lineage>
</organism>